<reference evidence="9 10" key="1">
    <citation type="submission" date="2025-04" db="UniProtKB">
        <authorList>
            <consortium name="RefSeq"/>
        </authorList>
    </citation>
    <scope>IDENTIFICATION</scope>
</reference>
<dbReference type="Proteomes" id="UP000515159">
    <property type="component" value="Chromosome 3"/>
</dbReference>
<feature type="region of interest" description="Disordered" evidence="6">
    <location>
        <begin position="87"/>
        <end position="113"/>
    </location>
</feature>
<dbReference type="RefSeq" id="XP_033794037.1">
    <property type="nucleotide sequence ID" value="XM_033938146.1"/>
</dbReference>
<dbReference type="PANTHER" id="PTHR10970">
    <property type="entry name" value="CLUSTERIN"/>
    <property type="match status" value="1"/>
</dbReference>
<dbReference type="Pfam" id="PF01093">
    <property type="entry name" value="Clusterin"/>
    <property type="match status" value="1"/>
</dbReference>
<name>A0A6P8Q1X3_GEOSA</name>
<evidence type="ECO:0000256" key="4">
    <source>
        <dbReference type="ARBA" id="ARBA00023157"/>
    </source>
</evidence>
<gene>
    <name evidence="9 10" type="primary">LOC117357480</name>
</gene>
<evidence type="ECO:0000313" key="8">
    <source>
        <dbReference type="Proteomes" id="UP000515159"/>
    </source>
</evidence>
<accession>A0A6P8Q1X3</accession>
<dbReference type="InterPro" id="IPR000753">
    <property type="entry name" value="Clusterin-like"/>
</dbReference>
<proteinExistence type="inferred from homology"/>
<dbReference type="InterPro" id="IPR016015">
    <property type="entry name" value="Clusterin_C"/>
</dbReference>
<evidence type="ECO:0000256" key="1">
    <source>
        <dbReference type="ARBA" id="ARBA00004613"/>
    </source>
</evidence>
<keyword evidence="3" id="KW-0964">Secreted</keyword>
<dbReference type="GeneID" id="117357480"/>
<evidence type="ECO:0000256" key="6">
    <source>
        <dbReference type="SAM" id="MobiDB-lite"/>
    </source>
</evidence>
<dbReference type="GO" id="GO:0005615">
    <property type="term" value="C:extracellular space"/>
    <property type="evidence" value="ECO:0007669"/>
    <property type="project" value="TreeGrafter"/>
</dbReference>
<dbReference type="AlphaFoldDB" id="A0A6P8Q1X3"/>
<dbReference type="GO" id="GO:0042981">
    <property type="term" value="P:regulation of apoptotic process"/>
    <property type="evidence" value="ECO:0007669"/>
    <property type="project" value="TreeGrafter"/>
</dbReference>
<keyword evidence="5" id="KW-0325">Glycoprotein</keyword>
<organism evidence="8 10">
    <name type="scientific">Geotrypetes seraphini</name>
    <name type="common">Gaboon caecilian</name>
    <name type="synonym">Caecilia seraphini</name>
    <dbReference type="NCBI Taxonomy" id="260995"/>
    <lineage>
        <taxon>Eukaryota</taxon>
        <taxon>Metazoa</taxon>
        <taxon>Chordata</taxon>
        <taxon>Craniata</taxon>
        <taxon>Vertebrata</taxon>
        <taxon>Euteleostomi</taxon>
        <taxon>Amphibia</taxon>
        <taxon>Gymnophiona</taxon>
        <taxon>Geotrypetes</taxon>
    </lineage>
</organism>
<dbReference type="KEGG" id="gsh:117357480"/>
<feature type="compositionally biased region" description="Basic and acidic residues" evidence="6">
    <location>
        <begin position="138"/>
        <end position="147"/>
    </location>
</feature>
<feature type="compositionally biased region" description="Basic and acidic residues" evidence="6">
    <location>
        <begin position="52"/>
        <end position="61"/>
    </location>
</feature>
<evidence type="ECO:0000256" key="5">
    <source>
        <dbReference type="ARBA" id="ARBA00023180"/>
    </source>
</evidence>
<comment type="subcellular location">
    <subcellularLocation>
        <location evidence="1">Secreted</location>
    </subcellularLocation>
</comment>
<evidence type="ECO:0000313" key="10">
    <source>
        <dbReference type="RefSeq" id="XP_033794037.1"/>
    </source>
</evidence>
<keyword evidence="4" id="KW-1015">Disulfide bond</keyword>
<evidence type="ECO:0000259" key="7">
    <source>
        <dbReference type="SMART" id="SM00035"/>
    </source>
</evidence>
<protein>
    <submittedName>
        <fullName evidence="9 10">Clusterin-like isoform X1</fullName>
    </submittedName>
</protein>
<dbReference type="SMART" id="SM00035">
    <property type="entry name" value="CLa"/>
    <property type="match status" value="1"/>
</dbReference>
<dbReference type="GO" id="GO:0032436">
    <property type="term" value="P:positive regulation of proteasomal ubiquitin-dependent protein catabolic process"/>
    <property type="evidence" value="ECO:0007669"/>
    <property type="project" value="TreeGrafter"/>
</dbReference>
<feature type="domain" description="Clusterin C-terminal" evidence="7">
    <location>
        <begin position="60"/>
        <end position="276"/>
    </location>
</feature>
<dbReference type="GO" id="GO:0051787">
    <property type="term" value="F:misfolded protein binding"/>
    <property type="evidence" value="ECO:0007669"/>
    <property type="project" value="TreeGrafter"/>
</dbReference>
<evidence type="ECO:0000256" key="3">
    <source>
        <dbReference type="ARBA" id="ARBA00022525"/>
    </source>
</evidence>
<evidence type="ECO:0000256" key="2">
    <source>
        <dbReference type="ARBA" id="ARBA00010069"/>
    </source>
</evidence>
<sequence>MESDNNNIFKDGMKCCEQMMAFCSPCLMKCLQEASKAPGTIQSYQDPVPESRVVRKDKPSAEDSQACRNLLETCQKMMEGINQLVESAKTSQKSQDLSPHPSVKSEAIQDKGSPTENQMMCCCMEVCQHSPDCLKRKEKYDKPKESQSTDYSGKSSKRIQEQFDESMKLAEKLTNQCEDLLQRLQKEMSATANLLEQLGEQLTDMSKSDKKEDLDDDFKMTTILASAKTGKRSSDTSVSMKLFDSSPTTRTGPGDTSWDESKYSKPQVQSTAKCCRKRTVCSTSKGERSETVCCICGSF</sequence>
<dbReference type="RefSeq" id="XP_033794036.1">
    <property type="nucleotide sequence ID" value="XM_033938145.1"/>
</dbReference>
<comment type="similarity">
    <text evidence="2">Belongs to the clusterin family.</text>
</comment>
<feature type="region of interest" description="Disordered" evidence="6">
    <location>
        <begin position="238"/>
        <end position="267"/>
    </location>
</feature>
<evidence type="ECO:0000313" key="9">
    <source>
        <dbReference type="RefSeq" id="XP_033794036.1"/>
    </source>
</evidence>
<dbReference type="GO" id="GO:0005634">
    <property type="term" value="C:nucleus"/>
    <property type="evidence" value="ECO:0007669"/>
    <property type="project" value="TreeGrafter"/>
</dbReference>
<feature type="region of interest" description="Disordered" evidence="6">
    <location>
        <begin position="138"/>
        <end position="159"/>
    </location>
</feature>
<keyword evidence="8" id="KW-1185">Reference proteome</keyword>
<feature type="compositionally biased region" description="Polar residues" evidence="6">
    <location>
        <begin position="87"/>
        <end position="97"/>
    </location>
</feature>
<feature type="region of interest" description="Disordered" evidence="6">
    <location>
        <begin position="40"/>
        <end position="64"/>
    </location>
</feature>
<dbReference type="PANTHER" id="PTHR10970:SF1">
    <property type="entry name" value="CLUSTERIN"/>
    <property type="match status" value="1"/>
</dbReference>
<feature type="compositionally biased region" description="Polar residues" evidence="6">
    <location>
        <begin position="238"/>
        <end position="251"/>
    </location>
</feature>
<dbReference type="OrthoDB" id="9905334at2759"/>